<comment type="caution">
    <text evidence="2">The sequence shown here is derived from an EMBL/GenBank/DDBJ whole genome shotgun (WGS) entry which is preliminary data.</text>
</comment>
<dbReference type="AlphaFoldDB" id="A0A5A7QUB3"/>
<dbReference type="Proteomes" id="UP000325081">
    <property type="component" value="Unassembled WGS sequence"/>
</dbReference>
<sequence length="199" mass="22355">MGPERWSEDKSRWSAQVSQASDGWGYGAEKQQFERLSTTTTEGRLLLLQETSLQRQKFGWVVERPSTTVKPDLRKKKGKPDLHKKVIIFSQVLNGKDICFQVMNGGVPLFLGTSVLLSLASLFPMFKGMTTESKSENLMSSDVELWNEVCYVWFGGTCFHKVCERQCSCVISSLGGIVTAINVVMDNVLICETCVEFEH</sequence>
<evidence type="ECO:0000313" key="2">
    <source>
        <dbReference type="EMBL" id="GER48814.1"/>
    </source>
</evidence>
<organism evidence="2 3">
    <name type="scientific">Striga asiatica</name>
    <name type="common">Asiatic witchweed</name>
    <name type="synonym">Buchnera asiatica</name>
    <dbReference type="NCBI Taxonomy" id="4170"/>
    <lineage>
        <taxon>Eukaryota</taxon>
        <taxon>Viridiplantae</taxon>
        <taxon>Streptophyta</taxon>
        <taxon>Embryophyta</taxon>
        <taxon>Tracheophyta</taxon>
        <taxon>Spermatophyta</taxon>
        <taxon>Magnoliopsida</taxon>
        <taxon>eudicotyledons</taxon>
        <taxon>Gunneridae</taxon>
        <taxon>Pentapetalae</taxon>
        <taxon>asterids</taxon>
        <taxon>lamiids</taxon>
        <taxon>Lamiales</taxon>
        <taxon>Orobanchaceae</taxon>
        <taxon>Buchnereae</taxon>
        <taxon>Striga</taxon>
    </lineage>
</organism>
<gene>
    <name evidence="2" type="ORF">STAS_26002</name>
</gene>
<feature type="region of interest" description="Disordered" evidence="1">
    <location>
        <begin position="1"/>
        <end position="22"/>
    </location>
</feature>
<protein>
    <submittedName>
        <fullName evidence="2">Early light inducible protein</fullName>
    </submittedName>
</protein>
<reference evidence="3" key="1">
    <citation type="journal article" date="2019" name="Curr. Biol.">
        <title>Genome Sequence of Striga asiatica Provides Insight into the Evolution of Plant Parasitism.</title>
        <authorList>
            <person name="Yoshida S."/>
            <person name="Kim S."/>
            <person name="Wafula E.K."/>
            <person name="Tanskanen J."/>
            <person name="Kim Y.M."/>
            <person name="Honaas L."/>
            <person name="Yang Z."/>
            <person name="Spallek T."/>
            <person name="Conn C.E."/>
            <person name="Ichihashi Y."/>
            <person name="Cheong K."/>
            <person name="Cui S."/>
            <person name="Der J.P."/>
            <person name="Gundlach H."/>
            <person name="Jiao Y."/>
            <person name="Hori C."/>
            <person name="Ishida J.K."/>
            <person name="Kasahara H."/>
            <person name="Kiba T."/>
            <person name="Kim M.S."/>
            <person name="Koo N."/>
            <person name="Laohavisit A."/>
            <person name="Lee Y.H."/>
            <person name="Lumba S."/>
            <person name="McCourt P."/>
            <person name="Mortimer J.C."/>
            <person name="Mutuku J.M."/>
            <person name="Nomura T."/>
            <person name="Sasaki-Sekimoto Y."/>
            <person name="Seto Y."/>
            <person name="Wang Y."/>
            <person name="Wakatake T."/>
            <person name="Sakakibara H."/>
            <person name="Demura T."/>
            <person name="Yamaguchi S."/>
            <person name="Yoneyama K."/>
            <person name="Manabe R.I."/>
            <person name="Nelson D.C."/>
            <person name="Schulman A.H."/>
            <person name="Timko M.P."/>
            <person name="dePamphilis C.W."/>
            <person name="Choi D."/>
            <person name="Shirasu K."/>
        </authorList>
    </citation>
    <scope>NUCLEOTIDE SEQUENCE [LARGE SCALE GENOMIC DNA]</scope>
    <source>
        <strain evidence="3">cv. UVA1</strain>
    </source>
</reference>
<keyword evidence="3" id="KW-1185">Reference proteome</keyword>
<accession>A0A5A7QUB3</accession>
<dbReference type="EMBL" id="BKCP01008293">
    <property type="protein sequence ID" value="GER48814.1"/>
    <property type="molecule type" value="Genomic_DNA"/>
</dbReference>
<evidence type="ECO:0000313" key="3">
    <source>
        <dbReference type="Proteomes" id="UP000325081"/>
    </source>
</evidence>
<feature type="compositionally biased region" description="Basic and acidic residues" evidence="1">
    <location>
        <begin position="1"/>
        <end position="12"/>
    </location>
</feature>
<proteinExistence type="predicted"/>
<name>A0A5A7QUB3_STRAF</name>
<evidence type="ECO:0000256" key="1">
    <source>
        <dbReference type="SAM" id="MobiDB-lite"/>
    </source>
</evidence>